<feature type="domain" description="Glycosyltransferase 2-like" evidence="1">
    <location>
        <begin position="5"/>
        <end position="95"/>
    </location>
</feature>
<dbReference type="InterPro" id="IPR029044">
    <property type="entry name" value="Nucleotide-diphossugar_trans"/>
</dbReference>
<feature type="non-terminal residue" evidence="2">
    <location>
        <position position="98"/>
    </location>
</feature>
<dbReference type="AlphaFoldDB" id="A0A382K5I7"/>
<protein>
    <recommendedName>
        <fullName evidence="1">Glycosyltransferase 2-like domain-containing protein</fullName>
    </recommendedName>
</protein>
<dbReference type="InterPro" id="IPR001173">
    <property type="entry name" value="Glyco_trans_2-like"/>
</dbReference>
<evidence type="ECO:0000259" key="1">
    <source>
        <dbReference type="Pfam" id="PF00535"/>
    </source>
</evidence>
<dbReference type="CDD" id="cd00761">
    <property type="entry name" value="Glyco_tranf_GTA_type"/>
    <property type="match status" value="1"/>
</dbReference>
<feature type="non-terminal residue" evidence="2">
    <location>
        <position position="1"/>
    </location>
</feature>
<sequence length="98" mass="11276">VINISIIIPVFTGHENLRNLLTAINKQTLLPREIVIVDSCSHTEVKELIDNIHIEIPIHYHRENKRAFPGRARNIGVSIAKHEYIAFLDCRTIPSDNW</sequence>
<evidence type="ECO:0000313" key="2">
    <source>
        <dbReference type="EMBL" id="SVC20154.1"/>
    </source>
</evidence>
<organism evidence="2">
    <name type="scientific">marine metagenome</name>
    <dbReference type="NCBI Taxonomy" id="408172"/>
    <lineage>
        <taxon>unclassified sequences</taxon>
        <taxon>metagenomes</taxon>
        <taxon>ecological metagenomes</taxon>
    </lineage>
</organism>
<dbReference type="Gene3D" id="3.90.550.10">
    <property type="entry name" value="Spore Coat Polysaccharide Biosynthesis Protein SpsA, Chain A"/>
    <property type="match status" value="1"/>
</dbReference>
<dbReference type="Pfam" id="PF00535">
    <property type="entry name" value="Glycos_transf_2"/>
    <property type="match status" value="1"/>
</dbReference>
<dbReference type="SUPFAM" id="SSF53448">
    <property type="entry name" value="Nucleotide-diphospho-sugar transferases"/>
    <property type="match status" value="1"/>
</dbReference>
<accession>A0A382K5I7</accession>
<dbReference type="EMBL" id="UINC01078764">
    <property type="protein sequence ID" value="SVC20154.1"/>
    <property type="molecule type" value="Genomic_DNA"/>
</dbReference>
<reference evidence="2" key="1">
    <citation type="submission" date="2018-05" db="EMBL/GenBank/DDBJ databases">
        <authorList>
            <person name="Lanie J.A."/>
            <person name="Ng W.-L."/>
            <person name="Kazmierczak K.M."/>
            <person name="Andrzejewski T.M."/>
            <person name="Davidsen T.M."/>
            <person name="Wayne K.J."/>
            <person name="Tettelin H."/>
            <person name="Glass J.I."/>
            <person name="Rusch D."/>
            <person name="Podicherti R."/>
            <person name="Tsui H.-C.T."/>
            <person name="Winkler M.E."/>
        </authorList>
    </citation>
    <scope>NUCLEOTIDE SEQUENCE</scope>
</reference>
<proteinExistence type="predicted"/>
<dbReference type="PANTHER" id="PTHR22916">
    <property type="entry name" value="GLYCOSYLTRANSFERASE"/>
    <property type="match status" value="1"/>
</dbReference>
<name>A0A382K5I7_9ZZZZ</name>
<gene>
    <name evidence="2" type="ORF">METZ01_LOCUS273008</name>
</gene>